<dbReference type="Pfam" id="PF00083">
    <property type="entry name" value="Sugar_tr"/>
    <property type="match status" value="1"/>
</dbReference>
<evidence type="ECO:0000313" key="8">
    <source>
        <dbReference type="EMBL" id="KAJ5315905.1"/>
    </source>
</evidence>
<keyword evidence="3 6" id="KW-0812">Transmembrane</keyword>
<feature type="transmembrane region" description="Helical" evidence="6">
    <location>
        <begin position="262"/>
        <end position="285"/>
    </location>
</feature>
<evidence type="ECO:0000256" key="1">
    <source>
        <dbReference type="ARBA" id="ARBA00004141"/>
    </source>
</evidence>
<evidence type="ECO:0000256" key="2">
    <source>
        <dbReference type="ARBA" id="ARBA00010992"/>
    </source>
</evidence>
<keyword evidence="9" id="KW-1185">Reference proteome</keyword>
<dbReference type="InterPro" id="IPR020846">
    <property type="entry name" value="MFS_dom"/>
</dbReference>
<proteinExistence type="inferred from homology"/>
<feature type="transmembrane region" description="Helical" evidence="6">
    <location>
        <begin position="38"/>
        <end position="58"/>
    </location>
</feature>
<dbReference type="SUPFAM" id="SSF103473">
    <property type="entry name" value="MFS general substrate transporter"/>
    <property type="match status" value="1"/>
</dbReference>
<comment type="similarity">
    <text evidence="2">Belongs to the major facilitator superfamily. Sugar transporter (TC 2.A.1.1) family.</text>
</comment>
<dbReference type="InterPro" id="IPR005828">
    <property type="entry name" value="MFS_sugar_transport-like"/>
</dbReference>
<evidence type="ECO:0000259" key="7">
    <source>
        <dbReference type="PROSITE" id="PS50850"/>
    </source>
</evidence>
<feature type="transmembrane region" description="Helical" evidence="6">
    <location>
        <begin position="291"/>
        <end position="312"/>
    </location>
</feature>
<comment type="subcellular location">
    <subcellularLocation>
        <location evidence="1">Membrane</location>
        <topology evidence="1">Multi-pass membrane protein</topology>
    </subcellularLocation>
</comment>
<evidence type="ECO:0000256" key="6">
    <source>
        <dbReference type="SAM" id="Phobius"/>
    </source>
</evidence>
<feature type="transmembrane region" description="Helical" evidence="6">
    <location>
        <begin position="78"/>
        <end position="99"/>
    </location>
</feature>
<dbReference type="Gene3D" id="1.20.1250.20">
    <property type="entry name" value="MFS general substrate transporter like domains"/>
    <property type="match status" value="1"/>
</dbReference>
<accession>A0A9W9U6B5</accession>
<evidence type="ECO:0000256" key="3">
    <source>
        <dbReference type="ARBA" id="ARBA00022692"/>
    </source>
</evidence>
<evidence type="ECO:0000256" key="5">
    <source>
        <dbReference type="ARBA" id="ARBA00023136"/>
    </source>
</evidence>
<evidence type="ECO:0000256" key="4">
    <source>
        <dbReference type="ARBA" id="ARBA00022989"/>
    </source>
</evidence>
<feature type="transmembrane region" description="Helical" evidence="6">
    <location>
        <begin position="140"/>
        <end position="163"/>
    </location>
</feature>
<feature type="transmembrane region" description="Helical" evidence="6">
    <location>
        <begin position="111"/>
        <end position="128"/>
    </location>
</feature>
<evidence type="ECO:0000313" key="9">
    <source>
        <dbReference type="Proteomes" id="UP001147746"/>
    </source>
</evidence>
<reference evidence="8" key="1">
    <citation type="submission" date="2022-12" db="EMBL/GenBank/DDBJ databases">
        <authorList>
            <person name="Petersen C."/>
        </authorList>
    </citation>
    <scope>NUCLEOTIDE SEQUENCE</scope>
    <source>
        <strain evidence="8">IBT 21472</strain>
    </source>
</reference>
<dbReference type="PROSITE" id="PS50850">
    <property type="entry name" value="MFS"/>
    <property type="match status" value="1"/>
</dbReference>
<keyword evidence="4 6" id="KW-1133">Transmembrane helix</keyword>
<dbReference type="GO" id="GO:0016020">
    <property type="term" value="C:membrane"/>
    <property type="evidence" value="ECO:0007669"/>
    <property type="project" value="UniProtKB-SubCell"/>
</dbReference>
<dbReference type="AlphaFoldDB" id="A0A9W9U6B5"/>
<sequence length="476" mass="51883">MTEMAKADVAHLEWEEPAFLQLDKELSLFETIKVHRRALLLCGISFTAATIFGYDTIVNGAGISMPAFILYFGEKDASGPWSGCFAGVITLVGATVQFTAVTRSSLLGGKIVSGLGIGMAMSIGTTYASEVVPARLVPPVQQALVIFILIMQALAMGVIRIFVPNVAPHAFRTVFAIQWGVGGLCTIAFALAPESPVYNILNNRGDKAKKLFRWMYGDNAEADERYNYLVQIIEEENSQRSANKASFIECFQGINLKRTFSIMFLFAIVNLAGAPFLSQSIYFLISVGLPAIHVFDISVGGFGLAIIIIIVSGISLKNVARRTVLFWGTMVNFLFMVVIGGLYYAPGDGPKWAIAILMNLLISLQAAFMQATGWSIGAEISSYRLRAKSMSLGIMAQTLSTWLITFVVPYMYNVDSGNLGAKTGFVFAGMTVPLLIGVFYLTPETTGLTTEDIDKFYEAKVPPHRFAKHKAEIQAE</sequence>
<feature type="transmembrane region" description="Helical" evidence="6">
    <location>
        <begin position="324"/>
        <end position="346"/>
    </location>
</feature>
<dbReference type="PANTHER" id="PTHR48022:SF33">
    <property type="entry name" value="SUGAR PERMEASE, PUTATIVE (AFU_ORTHOLOGUE AFUA_6G12040)-RELATED"/>
    <property type="match status" value="1"/>
</dbReference>
<feature type="transmembrane region" description="Helical" evidence="6">
    <location>
        <begin position="424"/>
        <end position="442"/>
    </location>
</feature>
<dbReference type="InterPro" id="IPR050360">
    <property type="entry name" value="MFS_Sugar_Transporters"/>
</dbReference>
<dbReference type="PANTHER" id="PTHR48022">
    <property type="entry name" value="PLASTIDIC GLUCOSE TRANSPORTER 4"/>
    <property type="match status" value="1"/>
</dbReference>
<feature type="transmembrane region" description="Helical" evidence="6">
    <location>
        <begin position="392"/>
        <end position="412"/>
    </location>
</feature>
<feature type="domain" description="Major facilitator superfamily (MFS) profile" evidence="7">
    <location>
        <begin position="1"/>
        <end position="446"/>
    </location>
</feature>
<gene>
    <name evidence="8" type="ORF">N7476_006212</name>
</gene>
<protein>
    <recommendedName>
        <fullName evidence="7">Major facilitator superfamily (MFS) profile domain-containing protein</fullName>
    </recommendedName>
</protein>
<keyword evidence="5 6" id="KW-0472">Membrane</keyword>
<comment type="caution">
    <text evidence="8">The sequence shown here is derived from an EMBL/GenBank/DDBJ whole genome shotgun (WGS) entry which is preliminary data.</text>
</comment>
<dbReference type="InterPro" id="IPR036259">
    <property type="entry name" value="MFS_trans_sf"/>
</dbReference>
<dbReference type="Proteomes" id="UP001147746">
    <property type="component" value="Unassembled WGS sequence"/>
</dbReference>
<dbReference type="GO" id="GO:0005351">
    <property type="term" value="F:carbohydrate:proton symporter activity"/>
    <property type="evidence" value="ECO:0007669"/>
    <property type="project" value="TreeGrafter"/>
</dbReference>
<name>A0A9W9U6B5_9EURO</name>
<organism evidence="8 9">
    <name type="scientific">Penicillium atrosanguineum</name>
    <dbReference type="NCBI Taxonomy" id="1132637"/>
    <lineage>
        <taxon>Eukaryota</taxon>
        <taxon>Fungi</taxon>
        <taxon>Dikarya</taxon>
        <taxon>Ascomycota</taxon>
        <taxon>Pezizomycotina</taxon>
        <taxon>Eurotiomycetes</taxon>
        <taxon>Eurotiomycetidae</taxon>
        <taxon>Eurotiales</taxon>
        <taxon>Aspergillaceae</taxon>
        <taxon>Penicillium</taxon>
    </lineage>
</organism>
<reference evidence="8" key="2">
    <citation type="journal article" date="2023" name="IMA Fungus">
        <title>Comparative genomic study of the Penicillium genus elucidates a diverse pangenome and 15 lateral gene transfer events.</title>
        <authorList>
            <person name="Petersen C."/>
            <person name="Sorensen T."/>
            <person name="Nielsen M.R."/>
            <person name="Sondergaard T.E."/>
            <person name="Sorensen J.L."/>
            <person name="Fitzpatrick D.A."/>
            <person name="Frisvad J.C."/>
            <person name="Nielsen K.L."/>
        </authorList>
    </citation>
    <scope>NUCLEOTIDE SEQUENCE</scope>
    <source>
        <strain evidence="8">IBT 21472</strain>
    </source>
</reference>
<dbReference type="EMBL" id="JAPZBO010000005">
    <property type="protein sequence ID" value="KAJ5315905.1"/>
    <property type="molecule type" value="Genomic_DNA"/>
</dbReference>
<feature type="transmembrane region" description="Helical" evidence="6">
    <location>
        <begin position="352"/>
        <end position="371"/>
    </location>
</feature>
<dbReference type="OrthoDB" id="6612291at2759"/>